<reference evidence="1" key="1">
    <citation type="journal article" date="2020" name="New Phytol.">
        <title>Comparative genomics reveals dynamic genome evolution in host specialist ectomycorrhizal fungi.</title>
        <authorList>
            <person name="Lofgren L.A."/>
            <person name="Nguyen N.H."/>
            <person name="Vilgalys R."/>
            <person name="Ruytinx J."/>
            <person name="Liao H.L."/>
            <person name="Branco S."/>
            <person name="Kuo A."/>
            <person name="LaButti K."/>
            <person name="Lipzen A."/>
            <person name="Andreopoulos W."/>
            <person name="Pangilinan J."/>
            <person name="Riley R."/>
            <person name="Hundley H."/>
            <person name="Na H."/>
            <person name="Barry K."/>
            <person name="Grigoriev I.V."/>
            <person name="Stajich J.E."/>
            <person name="Kennedy P.G."/>
        </authorList>
    </citation>
    <scope>NUCLEOTIDE SEQUENCE</scope>
    <source>
        <strain evidence="1">MN1</strain>
    </source>
</reference>
<dbReference type="EMBL" id="JABBWG010000057">
    <property type="protein sequence ID" value="KAG1804530.1"/>
    <property type="molecule type" value="Genomic_DNA"/>
</dbReference>
<comment type="caution">
    <text evidence="1">The sequence shown here is derived from an EMBL/GenBank/DDBJ whole genome shotgun (WGS) entry which is preliminary data.</text>
</comment>
<keyword evidence="2" id="KW-1185">Reference proteome</keyword>
<dbReference type="GeneID" id="64638301"/>
<dbReference type="AlphaFoldDB" id="A0A9P7DVT5"/>
<evidence type="ECO:0000313" key="1">
    <source>
        <dbReference type="EMBL" id="KAG1804530.1"/>
    </source>
</evidence>
<dbReference type="Proteomes" id="UP000807769">
    <property type="component" value="Unassembled WGS sequence"/>
</dbReference>
<name>A0A9P7DVT5_9AGAM</name>
<organism evidence="1 2">
    <name type="scientific">Suillus subaureus</name>
    <dbReference type="NCBI Taxonomy" id="48587"/>
    <lineage>
        <taxon>Eukaryota</taxon>
        <taxon>Fungi</taxon>
        <taxon>Dikarya</taxon>
        <taxon>Basidiomycota</taxon>
        <taxon>Agaricomycotina</taxon>
        <taxon>Agaricomycetes</taxon>
        <taxon>Agaricomycetidae</taxon>
        <taxon>Boletales</taxon>
        <taxon>Suillineae</taxon>
        <taxon>Suillaceae</taxon>
        <taxon>Suillus</taxon>
    </lineage>
</organism>
<evidence type="ECO:0000313" key="2">
    <source>
        <dbReference type="Proteomes" id="UP000807769"/>
    </source>
</evidence>
<dbReference type="RefSeq" id="XP_041187010.1">
    <property type="nucleotide sequence ID" value="XM_041344285.1"/>
</dbReference>
<accession>A0A9P7DVT5</accession>
<protein>
    <submittedName>
        <fullName evidence="1">Uncharacterized protein</fullName>
    </submittedName>
</protein>
<sequence length="89" mass="10077">MLMSTICSSENQDKMELNKDVHFLGTIGGVVVAKAQLIKAVYDCVHGFIGAWSTHRATPCCRFTSWNWRKQCVSLLHNRGFHRFSYGAL</sequence>
<proteinExistence type="predicted"/>
<gene>
    <name evidence="1" type="ORF">BJ212DRAFT_891698</name>
</gene>